<proteinExistence type="predicted"/>
<keyword evidence="1" id="KW-0175">Coiled coil</keyword>
<evidence type="ECO:0000313" key="4">
    <source>
        <dbReference type="Proteomes" id="UP000683360"/>
    </source>
</evidence>
<evidence type="ECO:0000313" key="3">
    <source>
        <dbReference type="EMBL" id="CAG2240374.1"/>
    </source>
</evidence>
<evidence type="ECO:0000256" key="1">
    <source>
        <dbReference type="SAM" id="Coils"/>
    </source>
</evidence>
<name>A0A8S3UDX2_MYTED</name>
<keyword evidence="4" id="KW-1185">Reference proteome</keyword>
<accession>A0A8S3UDX2</accession>
<sequence length="188" mass="21471">MDKINKIADDIIAVSYQINGCFGKVSRSNDEHGRFMNSSTDKIRKLGNEVRKEAMNLNNELSNLKKTMAENEKKFRTELCSLKKEKFDMKRKCERYEREQQFELEMSLLDDSIEEKNIKLEECSFTSTPMKKNDEASTSAITKNDDQASTRAMTKNSDEASTSAVTKKDYEACTCAVTKNVDGKTKDK</sequence>
<feature type="region of interest" description="Disordered" evidence="2">
    <location>
        <begin position="129"/>
        <end position="165"/>
    </location>
</feature>
<feature type="compositionally biased region" description="Polar residues" evidence="2">
    <location>
        <begin position="149"/>
        <end position="165"/>
    </location>
</feature>
<evidence type="ECO:0000256" key="2">
    <source>
        <dbReference type="SAM" id="MobiDB-lite"/>
    </source>
</evidence>
<dbReference type="OrthoDB" id="10308100at2759"/>
<dbReference type="AlphaFoldDB" id="A0A8S3UDX2"/>
<gene>
    <name evidence="3" type="ORF">MEDL_52673</name>
</gene>
<protein>
    <submittedName>
        <fullName evidence="3">Uncharacterized protein</fullName>
    </submittedName>
</protein>
<feature type="coiled-coil region" evidence="1">
    <location>
        <begin position="47"/>
        <end position="74"/>
    </location>
</feature>
<dbReference type="Proteomes" id="UP000683360">
    <property type="component" value="Unassembled WGS sequence"/>
</dbReference>
<comment type="caution">
    <text evidence="3">The sequence shown here is derived from an EMBL/GenBank/DDBJ whole genome shotgun (WGS) entry which is preliminary data.</text>
</comment>
<feature type="compositionally biased region" description="Polar residues" evidence="2">
    <location>
        <begin position="129"/>
        <end position="142"/>
    </location>
</feature>
<dbReference type="EMBL" id="CAJPWZ010002556">
    <property type="protein sequence ID" value="CAG2240374.1"/>
    <property type="molecule type" value="Genomic_DNA"/>
</dbReference>
<reference evidence="3" key="1">
    <citation type="submission" date="2021-03" db="EMBL/GenBank/DDBJ databases">
        <authorList>
            <person name="Bekaert M."/>
        </authorList>
    </citation>
    <scope>NUCLEOTIDE SEQUENCE</scope>
</reference>
<organism evidence="3 4">
    <name type="scientific">Mytilus edulis</name>
    <name type="common">Blue mussel</name>
    <dbReference type="NCBI Taxonomy" id="6550"/>
    <lineage>
        <taxon>Eukaryota</taxon>
        <taxon>Metazoa</taxon>
        <taxon>Spiralia</taxon>
        <taxon>Lophotrochozoa</taxon>
        <taxon>Mollusca</taxon>
        <taxon>Bivalvia</taxon>
        <taxon>Autobranchia</taxon>
        <taxon>Pteriomorphia</taxon>
        <taxon>Mytilida</taxon>
        <taxon>Mytiloidea</taxon>
        <taxon>Mytilidae</taxon>
        <taxon>Mytilinae</taxon>
        <taxon>Mytilus</taxon>
    </lineage>
</organism>